<gene>
    <name evidence="1" type="ORF">CAMP_LOCUS1898</name>
</gene>
<organism evidence="1 2">
    <name type="scientific">Caenorhabditis angaria</name>
    <dbReference type="NCBI Taxonomy" id="860376"/>
    <lineage>
        <taxon>Eukaryota</taxon>
        <taxon>Metazoa</taxon>
        <taxon>Ecdysozoa</taxon>
        <taxon>Nematoda</taxon>
        <taxon>Chromadorea</taxon>
        <taxon>Rhabditida</taxon>
        <taxon>Rhabditina</taxon>
        <taxon>Rhabditomorpha</taxon>
        <taxon>Rhabditoidea</taxon>
        <taxon>Rhabditidae</taxon>
        <taxon>Peloderinae</taxon>
        <taxon>Caenorhabditis</taxon>
    </lineage>
</organism>
<evidence type="ECO:0000313" key="1">
    <source>
        <dbReference type="EMBL" id="CAI5439261.1"/>
    </source>
</evidence>
<reference evidence="1" key="1">
    <citation type="submission" date="2022-11" db="EMBL/GenBank/DDBJ databases">
        <authorList>
            <person name="Kikuchi T."/>
        </authorList>
    </citation>
    <scope>NUCLEOTIDE SEQUENCE</scope>
    <source>
        <strain evidence="1">PS1010</strain>
    </source>
</reference>
<protein>
    <submittedName>
        <fullName evidence="1">Uncharacterized protein</fullName>
    </submittedName>
</protein>
<name>A0A9P1I6W6_9PELO</name>
<evidence type="ECO:0000313" key="2">
    <source>
        <dbReference type="Proteomes" id="UP001152747"/>
    </source>
</evidence>
<dbReference type="EMBL" id="CANHGI010000001">
    <property type="protein sequence ID" value="CAI5439261.1"/>
    <property type="molecule type" value="Genomic_DNA"/>
</dbReference>
<dbReference type="Proteomes" id="UP001152747">
    <property type="component" value="Unassembled WGS sequence"/>
</dbReference>
<proteinExistence type="predicted"/>
<comment type="caution">
    <text evidence="1">The sequence shown here is derived from an EMBL/GenBank/DDBJ whole genome shotgun (WGS) entry which is preliminary data.</text>
</comment>
<accession>A0A9P1I6W6</accession>
<sequence length="324" mass="38662">MPRTKKIADFGDGIHQKFIELMKDNLYHVEKVVLKHVNSPEGNYYLIAMIPKVKENRRSWQFTAKIQKDLRNPQKSFVFRRVEKLESGQDVIDQPMISDNFNYQHNCARWLYSILYEHEFDIDFLDVMLPPRSAQLQRVKWKNAVRRLEITVDREEQDRQLIIGWLANFKERLVNLVKITSESVRIEVKMSKYLKTVHTVEICGKSDIDWEWIYSTNTIKFIHSGSDDFVLTDDEIKKICEHYIDPKNKGTILIFDQGTVERGEELKKWLRETYSEHRLGVDYFQLRVGKNDMFYFQMKNGYLKFGKCTYLIITDANEMTFPQY</sequence>
<keyword evidence="2" id="KW-1185">Reference proteome</keyword>
<dbReference type="AlphaFoldDB" id="A0A9P1I6W6"/>